<organism evidence="1">
    <name type="scientific">viral metagenome</name>
    <dbReference type="NCBI Taxonomy" id="1070528"/>
    <lineage>
        <taxon>unclassified sequences</taxon>
        <taxon>metagenomes</taxon>
        <taxon>organismal metagenomes</taxon>
    </lineage>
</organism>
<reference evidence="1" key="1">
    <citation type="journal article" date="2020" name="Nature">
        <title>Giant virus diversity and host interactions through global metagenomics.</title>
        <authorList>
            <person name="Schulz F."/>
            <person name="Roux S."/>
            <person name="Paez-Espino D."/>
            <person name="Jungbluth S."/>
            <person name="Walsh D.A."/>
            <person name="Denef V.J."/>
            <person name="McMahon K.D."/>
            <person name="Konstantinidis K.T."/>
            <person name="Eloe-Fadrosh E.A."/>
            <person name="Kyrpides N.C."/>
            <person name="Woyke T."/>
        </authorList>
    </citation>
    <scope>NUCLEOTIDE SEQUENCE</scope>
    <source>
        <strain evidence="1">GVMAG-S-1040241-154</strain>
    </source>
</reference>
<protein>
    <submittedName>
        <fullName evidence="1">Uncharacterized protein</fullName>
    </submittedName>
</protein>
<dbReference type="AlphaFoldDB" id="A0A6C0JP82"/>
<name>A0A6C0JP82_9ZZZZ</name>
<evidence type="ECO:0000313" key="1">
    <source>
        <dbReference type="EMBL" id="QHU07379.1"/>
    </source>
</evidence>
<sequence length="124" mass="15002">MNCFNCNKLTNLTDSIKLSDYSDIYTKDDIIYCKNCWENKNIDLICNNCMNFYAELKCNKNCFDIVINDNDITTDYKKICMYCLCDGNDCEYCNKINKDYIYDLFIKKKNIIYYKFKNYFNLFF</sequence>
<dbReference type="EMBL" id="MN740684">
    <property type="protein sequence ID" value="QHU07379.1"/>
    <property type="molecule type" value="Genomic_DNA"/>
</dbReference>
<proteinExistence type="predicted"/>
<accession>A0A6C0JP82</accession>